<dbReference type="AlphaFoldDB" id="A0AA46TRM8"/>
<gene>
    <name evidence="1" type="ORF">M0220_01720</name>
</gene>
<evidence type="ECO:0000313" key="1">
    <source>
        <dbReference type="EMBL" id="UYO74909.1"/>
    </source>
</evidence>
<protein>
    <submittedName>
        <fullName evidence="1">Uncharacterized protein</fullName>
    </submittedName>
</protein>
<dbReference type="KEGG" id="hqn:M0220_01720"/>
<dbReference type="Proteomes" id="UP001164935">
    <property type="component" value="Chromosome"/>
</dbReference>
<proteinExistence type="predicted"/>
<accession>A0AA46TRM8</accession>
<organism evidence="1 2">
    <name type="scientific">Halomonas qinghailakensis</name>
    <dbReference type="NCBI Taxonomy" id="2937790"/>
    <lineage>
        <taxon>Bacteria</taxon>
        <taxon>Pseudomonadati</taxon>
        <taxon>Pseudomonadota</taxon>
        <taxon>Gammaproteobacteria</taxon>
        <taxon>Oceanospirillales</taxon>
        <taxon>Halomonadaceae</taxon>
        <taxon>Halomonas</taxon>
    </lineage>
</organism>
<dbReference type="EMBL" id="CP096973">
    <property type="protein sequence ID" value="UYO74909.1"/>
    <property type="molecule type" value="Genomic_DNA"/>
</dbReference>
<dbReference type="RefSeq" id="WP_198023690.1">
    <property type="nucleotide sequence ID" value="NZ_CP096973.1"/>
</dbReference>
<sequence>MNYKEQFPTIWDTSPKTRASTQQLATLKTAKAPQPLPFKEAFLTIWDSTKTKTAS</sequence>
<keyword evidence="2" id="KW-1185">Reference proteome</keyword>
<evidence type="ECO:0000313" key="2">
    <source>
        <dbReference type="Proteomes" id="UP001164935"/>
    </source>
</evidence>
<name>A0AA46TRM8_9GAMM</name>
<reference evidence="1" key="1">
    <citation type="submission" date="2022-05" db="EMBL/GenBank/DDBJ databases">
        <title>Complete sequence of a novel PHA-producing Halomonas strain.</title>
        <authorList>
            <person name="Zheng Z."/>
        </authorList>
    </citation>
    <scope>NUCLEOTIDE SEQUENCE</scope>
    <source>
        <strain evidence="1">ZZQ-149</strain>
    </source>
</reference>